<dbReference type="AlphaFoldDB" id="B7IV57"/>
<dbReference type="SUPFAM" id="SSF53681">
    <property type="entry name" value="Aspartate/glutamate racemase"/>
    <property type="match status" value="2"/>
</dbReference>
<dbReference type="PROSITE" id="PS00924">
    <property type="entry name" value="ASP_GLU_RACEMASE_2"/>
    <property type="match status" value="1"/>
</dbReference>
<keyword evidence="2" id="KW-0413">Isomerase</keyword>
<accession>B7IV57</accession>
<dbReference type="PROSITE" id="PS00923">
    <property type="entry name" value="ASP_GLU_RACEMASE_1"/>
    <property type="match status" value="1"/>
</dbReference>
<dbReference type="Proteomes" id="UP000006744">
    <property type="component" value="Chromosome"/>
</dbReference>
<dbReference type="InterPro" id="IPR001920">
    <property type="entry name" value="Asp/Glu_race"/>
</dbReference>
<sequence length="231" mass="25790">MKTIGLIGGMSWESTSEYYRIINEEIKERLGGLHSAKCLINSVDFEEIERCQSSGDWDGAGEILGNAAYSLQKGGADFIIICTNTMHKVVGKIKAKIDIPVLHVADATAKAIKRKDIQKVGLLGTTYTMEQDFYKSRIEENNIKVIVPSEKNRKEINKVIYTELCLGKIVSQSREYYKRVIEELVQKGAQGIILGCTEIGLLIKQEDVSVPIFDTTHIHAIEAVKVALDRM</sequence>
<dbReference type="InterPro" id="IPR004380">
    <property type="entry name" value="Asp_race"/>
</dbReference>
<dbReference type="Gene3D" id="3.40.50.1860">
    <property type="match status" value="2"/>
</dbReference>
<dbReference type="HOGENOM" id="CLU_055360_1_0_9"/>
<name>B7IV57_BACC2</name>
<dbReference type="RefSeq" id="WP_000848572.1">
    <property type="nucleotide sequence ID" value="NC_011772.1"/>
</dbReference>
<dbReference type="PANTHER" id="PTHR21198">
    <property type="entry name" value="GLUTAMATE RACEMASE"/>
    <property type="match status" value="1"/>
</dbReference>
<dbReference type="KEGG" id="bcg:BCG9842_B3120"/>
<evidence type="ECO:0000256" key="1">
    <source>
        <dbReference type="ARBA" id="ARBA00007847"/>
    </source>
</evidence>
<dbReference type="EMBL" id="CP001186">
    <property type="protein sequence ID" value="ACK98266.1"/>
    <property type="molecule type" value="Genomic_DNA"/>
</dbReference>
<organism evidence="3 4">
    <name type="scientific">Bacillus cereus (strain G9842)</name>
    <dbReference type="NCBI Taxonomy" id="405531"/>
    <lineage>
        <taxon>Bacteria</taxon>
        <taxon>Bacillati</taxon>
        <taxon>Bacillota</taxon>
        <taxon>Bacilli</taxon>
        <taxon>Bacillales</taxon>
        <taxon>Bacillaceae</taxon>
        <taxon>Bacillus</taxon>
        <taxon>Bacillus cereus group</taxon>
    </lineage>
</organism>
<proteinExistence type="inferred from homology"/>
<dbReference type="GO" id="GO:0047661">
    <property type="term" value="F:amino-acid racemase activity"/>
    <property type="evidence" value="ECO:0007669"/>
    <property type="project" value="InterPro"/>
</dbReference>
<dbReference type="NCBIfam" id="TIGR00035">
    <property type="entry name" value="asp_race"/>
    <property type="match status" value="1"/>
</dbReference>
<evidence type="ECO:0000256" key="2">
    <source>
        <dbReference type="ARBA" id="ARBA00023235"/>
    </source>
</evidence>
<dbReference type="InterPro" id="IPR015942">
    <property type="entry name" value="Asp/Glu/hydantoin_racemase"/>
</dbReference>
<gene>
    <name evidence="3" type="ordered locus">BCG9842_B3120</name>
</gene>
<comment type="similarity">
    <text evidence="1">Belongs to the aspartate/glutamate racemases family.</text>
</comment>
<evidence type="ECO:0000313" key="3">
    <source>
        <dbReference type="EMBL" id="ACK98266.1"/>
    </source>
</evidence>
<reference evidence="3 4" key="1">
    <citation type="submission" date="2008-10" db="EMBL/GenBank/DDBJ databases">
        <title>Genome sequence of Bacillus cereus G9842.</title>
        <authorList>
            <person name="Dodson R.J."/>
            <person name="Durkin A.S."/>
            <person name="Rosovitz M.J."/>
            <person name="Rasko D.A."/>
            <person name="Hoffmaster A."/>
            <person name="Ravel J."/>
            <person name="Sutton G."/>
        </authorList>
    </citation>
    <scope>NUCLEOTIDE SEQUENCE [LARGE SCALE GENOMIC DNA]</scope>
    <source>
        <strain evidence="3 4">G9842</strain>
    </source>
</reference>
<evidence type="ECO:0000313" key="4">
    <source>
        <dbReference type="Proteomes" id="UP000006744"/>
    </source>
</evidence>
<dbReference type="PANTHER" id="PTHR21198:SF7">
    <property type="entry name" value="ASPARTATE-GLUTAMATE RACEMASE FAMILY"/>
    <property type="match status" value="1"/>
</dbReference>
<protein>
    <submittedName>
        <fullName evidence="3">Aspartate racemase family protein</fullName>
    </submittedName>
</protein>
<dbReference type="Pfam" id="PF01177">
    <property type="entry name" value="Asp_Glu_race"/>
    <property type="match status" value="1"/>
</dbReference>
<dbReference type="InterPro" id="IPR018187">
    <property type="entry name" value="Asp/Glu_racemase_AS_1"/>
</dbReference>
<dbReference type="InterPro" id="IPR033134">
    <property type="entry name" value="Asp/Glu_racemase_AS_2"/>
</dbReference>